<dbReference type="GO" id="GO:0006629">
    <property type="term" value="P:lipid metabolic process"/>
    <property type="evidence" value="ECO:0007669"/>
    <property type="project" value="InterPro"/>
</dbReference>
<dbReference type="EC" id="3.1.4.46" evidence="2"/>
<accession>A0A7W4XXC3</accession>
<dbReference type="InterPro" id="IPR030395">
    <property type="entry name" value="GP_PDE_dom"/>
</dbReference>
<gene>
    <name evidence="2" type="ORF">FHR75_001857</name>
</gene>
<feature type="domain" description="GP-PDE" evidence="1">
    <location>
        <begin position="4"/>
        <end position="272"/>
    </location>
</feature>
<dbReference type="Proteomes" id="UP000533269">
    <property type="component" value="Unassembled WGS sequence"/>
</dbReference>
<dbReference type="SUPFAM" id="SSF51695">
    <property type="entry name" value="PLC-like phosphodiesterases"/>
    <property type="match status" value="1"/>
</dbReference>
<evidence type="ECO:0000313" key="3">
    <source>
        <dbReference type="Proteomes" id="UP000533269"/>
    </source>
</evidence>
<keyword evidence="2" id="KW-0378">Hydrolase</keyword>
<dbReference type="PROSITE" id="PS50007">
    <property type="entry name" value="PIPLC_X_DOMAIN"/>
    <property type="match status" value="1"/>
</dbReference>
<dbReference type="InterPro" id="IPR017946">
    <property type="entry name" value="PLC-like_Pdiesterase_TIM-brl"/>
</dbReference>
<dbReference type="EMBL" id="JACHVY010000001">
    <property type="protein sequence ID" value="MBB2901069.1"/>
    <property type="molecule type" value="Genomic_DNA"/>
</dbReference>
<proteinExistence type="predicted"/>
<dbReference type="OMA" id="ELMICTN"/>
<reference evidence="2 3" key="2">
    <citation type="submission" date="2020-08" db="EMBL/GenBank/DDBJ databases">
        <authorList>
            <person name="Partida-Martinez L."/>
            <person name="Huntemann M."/>
            <person name="Clum A."/>
            <person name="Wang J."/>
            <person name="Palaniappan K."/>
            <person name="Ritter S."/>
            <person name="Chen I.-M."/>
            <person name="Stamatis D."/>
            <person name="Reddy T."/>
            <person name="O'Malley R."/>
            <person name="Daum C."/>
            <person name="Shapiro N."/>
            <person name="Ivanova N."/>
            <person name="Kyrpides N."/>
            <person name="Woyke T."/>
        </authorList>
    </citation>
    <scope>NUCLEOTIDE SEQUENCE [LARGE SCALE GENOMIC DNA]</scope>
    <source>
        <strain evidence="2 3">AS2.23</strain>
    </source>
</reference>
<dbReference type="AlphaFoldDB" id="A0A7W4XXC3"/>
<dbReference type="PANTHER" id="PTHR46211">
    <property type="entry name" value="GLYCEROPHOSPHORYL DIESTER PHOSPHODIESTERASE"/>
    <property type="match status" value="1"/>
</dbReference>
<organism evidence="2 3">
    <name type="scientific">Kineococcus radiotolerans</name>
    <dbReference type="NCBI Taxonomy" id="131568"/>
    <lineage>
        <taxon>Bacteria</taxon>
        <taxon>Bacillati</taxon>
        <taxon>Actinomycetota</taxon>
        <taxon>Actinomycetes</taxon>
        <taxon>Kineosporiales</taxon>
        <taxon>Kineosporiaceae</taxon>
        <taxon>Kineococcus</taxon>
    </lineage>
</organism>
<evidence type="ECO:0000259" key="1">
    <source>
        <dbReference type="PROSITE" id="PS51704"/>
    </source>
</evidence>
<reference evidence="2 3" key="1">
    <citation type="submission" date="2020-08" db="EMBL/GenBank/DDBJ databases">
        <title>The Agave Microbiome: Exploring the role of microbial communities in plant adaptations to desert environments.</title>
        <authorList>
            <person name="Partida-Martinez L.P."/>
        </authorList>
    </citation>
    <scope>NUCLEOTIDE SEQUENCE [LARGE SCALE GENOMIC DNA]</scope>
    <source>
        <strain evidence="2 3">AS2.23</strain>
    </source>
</reference>
<protein>
    <submittedName>
        <fullName evidence="2">Glycerophosphoryl diester phosphodiesterase</fullName>
        <ecNumber evidence="2">3.1.4.46</ecNumber>
    </submittedName>
</protein>
<dbReference type="Gene3D" id="3.20.20.190">
    <property type="entry name" value="Phosphatidylinositol (PI) phosphodiesterase"/>
    <property type="match status" value="1"/>
</dbReference>
<evidence type="ECO:0000313" key="2">
    <source>
        <dbReference type="EMBL" id="MBB2901069.1"/>
    </source>
</evidence>
<dbReference type="RefSeq" id="WP_012085389.1">
    <property type="nucleotide sequence ID" value="NZ_JACHVY010000001.1"/>
</dbReference>
<comment type="caution">
    <text evidence="2">The sequence shown here is derived from an EMBL/GenBank/DDBJ whole genome shotgun (WGS) entry which is preliminary data.</text>
</comment>
<dbReference type="PROSITE" id="PS51704">
    <property type="entry name" value="GP_PDE"/>
    <property type="match status" value="1"/>
</dbReference>
<name>A0A7W4XXC3_KINRA</name>
<dbReference type="Pfam" id="PF03009">
    <property type="entry name" value="GDPD"/>
    <property type="match status" value="1"/>
</dbReference>
<dbReference type="PANTHER" id="PTHR46211:SF14">
    <property type="entry name" value="GLYCEROPHOSPHODIESTER PHOSPHODIESTERASE"/>
    <property type="match status" value="1"/>
</dbReference>
<sequence>MTRPLVIAHRGYSAVAPENTLAAFEAALRAGADLLELDVHLDADGVPVVVHDDTLDRTTDTRGAVGDSPSTVVRGADAGAWFAPAFAGQRVPTLKEVAGVVARFPDAGLLVEFKGAWSRAAASAAVGSLRPGGVAARSVVQSFDRSTVAALRDVAPDVRRALLVLHPGPPMGTDELERAFRHLAQDPFTALCTPAGVAREQAERAVAELGVVAVNPYVASLVASPHVIAEYHGAGVATYPYTVDEPRIWHDLLRHRVDGIITDEPGRLRGFLEAWEVRSAQDGVLEERRDLTLAAARQGRAARRLVAV</sequence>
<dbReference type="GO" id="GO:0008889">
    <property type="term" value="F:glycerophosphodiester phosphodiesterase activity"/>
    <property type="evidence" value="ECO:0007669"/>
    <property type="project" value="UniProtKB-EC"/>
</dbReference>